<protein>
    <submittedName>
        <fullName evidence="1">(Mediterranean fruit fly) hypothetical protein</fullName>
    </submittedName>
</protein>
<accession>A0A811VKF4</accession>
<evidence type="ECO:0000313" key="2">
    <source>
        <dbReference type="Proteomes" id="UP000606786"/>
    </source>
</evidence>
<dbReference type="EMBL" id="CAJHJT010000056">
    <property type="protein sequence ID" value="CAD7014572.1"/>
    <property type="molecule type" value="Genomic_DNA"/>
</dbReference>
<gene>
    <name evidence="1" type="ORF">CCAP1982_LOCUS22571</name>
</gene>
<organism evidence="1 2">
    <name type="scientific">Ceratitis capitata</name>
    <name type="common">Mediterranean fruit fly</name>
    <name type="synonym">Tephritis capitata</name>
    <dbReference type="NCBI Taxonomy" id="7213"/>
    <lineage>
        <taxon>Eukaryota</taxon>
        <taxon>Metazoa</taxon>
        <taxon>Ecdysozoa</taxon>
        <taxon>Arthropoda</taxon>
        <taxon>Hexapoda</taxon>
        <taxon>Insecta</taxon>
        <taxon>Pterygota</taxon>
        <taxon>Neoptera</taxon>
        <taxon>Endopterygota</taxon>
        <taxon>Diptera</taxon>
        <taxon>Brachycera</taxon>
        <taxon>Muscomorpha</taxon>
        <taxon>Tephritoidea</taxon>
        <taxon>Tephritidae</taxon>
        <taxon>Ceratitis</taxon>
        <taxon>Ceratitis</taxon>
    </lineage>
</organism>
<dbReference type="AlphaFoldDB" id="A0A811VKF4"/>
<reference evidence="1" key="1">
    <citation type="submission" date="2020-11" db="EMBL/GenBank/DDBJ databases">
        <authorList>
            <person name="Whitehead M."/>
        </authorList>
    </citation>
    <scope>NUCLEOTIDE SEQUENCE</scope>
    <source>
        <strain evidence="1">EGII</strain>
    </source>
</reference>
<evidence type="ECO:0000313" key="1">
    <source>
        <dbReference type="EMBL" id="CAD7014572.1"/>
    </source>
</evidence>
<proteinExistence type="predicted"/>
<keyword evidence="2" id="KW-1185">Reference proteome</keyword>
<comment type="caution">
    <text evidence="1">The sequence shown here is derived from an EMBL/GenBank/DDBJ whole genome shotgun (WGS) entry which is preliminary data.</text>
</comment>
<name>A0A811VKF4_CERCA</name>
<sequence length="114" mass="13115">MQRCTSKRRWQRGGSCTKNTCNTVPIHRGTYIHTMYGYYLPKKSSQRSESSDSISILVLELLKTASCWPLQSCRDDYDGDGDGDEDDVDDVVDNDVFYYCCYCCNYYIHSLTTS</sequence>
<dbReference type="Proteomes" id="UP000606786">
    <property type="component" value="Unassembled WGS sequence"/>
</dbReference>